<name>A0A8X6I7U6_9ARAC</name>
<protein>
    <submittedName>
        <fullName evidence="1">Uncharacterized protein</fullName>
    </submittedName>
</protein>
<dbReference type="Proteomes" id="UP000886998">
    <property type="component" value="Unassembled WGS sequence"/>
</dbReference>
<organism evidence="1 2">
    <name type="scientific">Trichonephila inaurata madagascariensis</name>
    <dbReference type="NCBI Taxonomy" id="2747483"/>
    <lineage>
        <taxon>Eukaryota</taxon>
        <taxon>Metazoa</taxon>
        <taxon>Ecdysozoa</taxon>
        <taxon>Arthropoda</taxon>
        <taxon>Chelicerata</taxon>
        <taxon>Arachnida</taxon>
        <taxon>Araneae</taxon>
        <taxon>Araneomorphae</taxon>
        <taxon>Entelegynae</taxon>
        <taxon>Araneoidea</taxon>
        <taxon>Nephilidae</taxon>
        <taxon>Trichonephila</taxon>
        <taxon>Trichonephila inaurata</taxon>
    </lineage>
</organism>
<dbReference type="EMBL" id="BMAV01024594">
    <property type="protein sequence ID" value="GFS34501.1"/>
    <property type="molecule type" value="Genomic_DNA"/>
</dbReference>
<dbReference type="AlphaFoldDB" id="A0A8X6I7U6"/>
<keyword evidence="2" id="KW-1185">Reference proteome</keyword>
<gene>
    <name evidence="1" type="ORF">TNIN_397821</name>
</gene>
<reference evidence="1" key="1">
    <citation type="submission" date="2020-08" db="EMBL/GenBank/DDBJ databases">
        <title>Multicomponent nature underlies the extraordinary mechanical properties of spider dragline silk.</title>
        <authorList>
            <person name="Kono N."/>
            <person name="Nakamura H."/>
            <person name="Mori M."/>
            <person name="Yoshida Y."/>
            <person name="Ohtoshi R."/>
            <person name="Malay A.D."/>
            <person name="Moran D.A.P."/>
            <person name="Tomita M."/>
            <person name="Numata K."/>
            <person name="Arakawa K."/>
        </authorList>
    </citation>
    <scope>NUCLEOTIDE SEQUENCE</scope>
</reference>
<evidence type="ECO:0000313" key="1">
    <source>
        <dbReference type="EMBL" id="GFS34501.1"/>
    </source>
</evidence>
<sequence length="82" mass="9469">MWRQVALFRIVFTDIKGTSILQENIPHIRITPPPSRPTYAPKELSFGKRGTSCLRHMLILNLYDRTEKDVHQTGLLFQSSSD</sequence>
<comment type="caution">
    <text evidence="1">The sequence shown here is derived from an EMBL/GenBank/DDBJ whole genome shotgun (WGS) entry which is preliminary data.</text>
</comment>
<accession>A0A8X6I7U6</accession>
<proteinExistence type="predicted"/>
<evidence type="ECO:0000313" key="2">
    <source>
        <dbReference type="Proteomes" id="UP000886998"/>
    </source>
</evidence>